<accession>A0ABW7HC12</accession>
<name>A0ABW7HC12_9BURK</name>
<dbReference type="EMBL" id="JBIGIC010000005">
    <property type="protein sequence ID" value="MFG6487360.1"/>
    <property type="molecule type" value="Genomic_DNA"/>
</dbReference>
<evidence type="ECO:0000313" key="3">
    <source>
        <dbReference type="Proteomes" id="UP001606134"/>
    </source>
</evidence>
<gene>
    <name evidence="2" type="ORF">ACG04R_11825</name>
</gene>
<keyword evidence="3" id="KW-1185">Reference proteome</keyword>
<feature type="signal peptide" evidence="1">
    <location>
        <begin position="1"/>
        <end position="22"/>
    </location>
</feature>
<dbReference type="Proteomes" id="UP001606134">
    <property type="component" value="Unassembled WGS sequence"/>
</dbReference>
<sequence length="457" mass="48626">MRQIFATLAAAMVIGFHGGTHAQAVDEDALIEKMRSGMAQRGQTMSPEQELTMRLKIRETMARMQNLGNGGGLAAPLMAPGVSPMAAPMPAAAPPSVRGTAELAQQIAALPAPQAVQFEPRKDGFVVNGQLMVDPEGKVGRAAVDPLTGDFAYLVQRMDGSQVLKRGRGTAAPLTVGQVSARPGQWMVQTVDGQTLAGDGLVLSSQGALVLRAASAFEFRPGQPLRTIAIPAGWTPVPLQRGDVASTRTLLLEKDTSGQPAKDSLVGSVTGLFSLAKRVVGAEEPNDYALFHLDSGMLTPLTMSLDDKQVTRYSDCRRQNAVVNRCNNATSYESLWNPDGSPNNFHYFWQAQWFNTPAGPVAVVRQGSTKEVRLFDLTTGKQVVAFRRPMGIARHSAELTPEGKLRVTAQLAFTSYTLEDARALLDQSPDQRGVAVEGTIIAGQSEGAAPVSKPAGG</sequence>
<protein>
    <submittedName>
        <fullName evidence="2">Uncharacterized protein</fullName>
    </submittedName>
</protein>
<organism evidence="2 3">
    <name type="scientific">Pelomonas candidula</name>
    <dbReference type="NCBI Taxonomy" id="3299025"/>
    <lineage>
        <taxon>Bacteria</taxon>
        <taxon>Pseudomonadati</taxon>
        <taxon>Pseudomonadota</taxon>
        <taxon>Betaproteobacteria</taxon>
        <taxon>Burkholderiales</taxon>
        <taxon>Sphaerotilaceae</taxon>
        <taxon>Roseateles</taxon>
    </lineage>
</organism>
<comment type="caution">
    <text evidence="2">The sequence shown here is derived from an EMBL/GenBank/DDBJ whole genome shotgun (WGS) entry which is preliminary data.</text>
</comment>
<keyword evidence="1" id="KW-0732">Signal</keyword>
<evidence type="ECO:0000313" key="2">
    <source>
        <dbReference type="EMBL" id="MFG6487360.1"/>
    </source>
</evidence>
<evidence type="ECO:0000256" key="1">
    <source>
        <dbReference type="SAM" id="SignalP"/>
    </source>
</evidence>
<proteinExistence type="predicted"/>
<feature type="chain" id="PRO_5045065782" evidence="1">
    <location>
        <begin position="23"/>
        <end position="457"/>
    </location>
</feature>
<dbReference type="RefSeq" id="WP_394410060.1">
    <property type="nucleotide sequence ID" value="NZ_JBIGIC010000005.1"/>
</dbReference>
<reference evidence="2 3" key="1">
    <citation type="submission" date="2024-08" db="EMBL/GenBank/DDBJ databases">
        <authorList>
            <person name="Lu H."/>
        </authorList>
    </citation>
    <scope>NUCLEOTIDE SEQUENCE [LARGE SCALE GENOMIC DNA]</scope>
    <source>
        <strain evidence="2 3">BYS78W</strain>
    </source>
</reference>